<dbReference type="EMBL" id="BTTX01000002">
    <property type="protein sequence ID" value="GMU05420.1"/>
    <property type="molecule type" value="Genomic_DNA"/>
</dbReference>
<evidence type="ECO:0000313" key="1">
    <source>
        <dbReference type="EMBL" id="GMU05420.1"/>
    </source>
</evidence>
<dbReference type="Proteomes" id="UP001342631">
    <property type="component" value="Unassembled WGS sequence"/>
</dbReference>
<reference evidence="1 2" key="1">
    <citation type="journal article" date="2024" name="Arch. Microbiol.">
        <title>Corallococcus caeni sp. nov., a novel myxobacterium isolated from activated sludge.</title>
        <authorList>
            <person name="Tomita S."/>
            <person name="Nakai R."/>
            <person name="Kuroda K."/>
            <person name="Kurashita H."/>
            <person name="Hatamoto M."/>
            <person name="Yamaguchi T."/>
            <person name="Narihiro T."/>
        </authorList>
    </citation>
    <scope>NUCLEOTIDE SEQUENCE [LARGE SCALE GENOMIC DNA]</scope>
    <source>
        <strain evidence="1 2">NO1</strain>
    </source>
</reference>
<comment type="caution">
    <text evidence="1">The sequence shown here is derived from an EMBL/GenBank/DDBJ whole genome shotgun (WGS) entry which is preliminary data.</text>
</comment>
<evidence type="ECO:0000313" key="2">
    <source>
        <dbReference type="Proteomes" id="UP001342631"/>
    </source>
</evidence>
<sequence length="54" mass="5919">MQYFGPAPAPADEEEDVALEQLLSQLLLDEGAQSIEPPAHVYRGRVREDAAPRA</sequence>
<accession>A0ABQ6QN33</accession>
<proteinExistence type="predicted"/>
<name>A0ABQ6QN33_9BACT</name>
<keyword evidence="2" id="KW-1185">Reference proteome</keyword>
<organism evidence="1 2">
    <name type="scientific">Corallococcus caeni</name>
    <dbReference type="NCBI Taxonomy" id="3082388"/>
    <lineage>
        <taxon>Bacteria</taxon>
        <taxon>Pseudomonadati</taxon>
        <taxon>Myxococcota</taxon>
        <taxon>Myxococcia</taxon>
        <taxon>Myxococcales</taxon>
        <taxon>Cystobacterineae</taxon>
        <taxon>Myxococcaceae</taxon>
        <taxon>Corallococcus</taxon>
    </lineage>
</organism>
<protein>
    <submittedName>
        <fullName evidence="1">Uncharacterized protein</fullName>
    </submittedName>
</protein>
<gene>
    <name evidence="1" type="ORF">ASNO1_16730</name>
</gene>